<evidence type="ECO:0000313" key="2">
    <source>
        <dbReference type="Proteomes" id="UP001500426"/>
    </source>
</evidence>
<dbReference type="RefSeq" id="WP_344816611.1">
    <property type="nucleotide sequence ID" value="NZ_BAABCS010000018.1"/>
</dbReference>
<evidence type="ECO:0008006" key="3">
    <source>
        <dbReference type="Google" id="ProtNLM"/>
    </source>
</evidence>
<evidence type="ECO:0000313" key="1">
    <source>
        <dbReference type="EMBL" id="GAA4053101.1"/>
    </source>
</evidence>
<comment type="caution">
    <text evidence="1">The sequence shown here is derived from an EMBL/GenBank/DDBJ whole genome shotgun (WGS) entry which is preliminary data.</text>
</comment>
<keyword evidence="2" id="KW-1185">Reference proteome</keyword>
<dbReference type="EMBL" id="BAABCS010000018">
    <property type="protein sequence ID" value="GAA4053101.1"/>
    <property type="molecule type" value="Genomic_DNA"/>
</dbReference>
<reference evidence="2" key="1">
    <citation type="journal article" date="2019" name="Int. J. Syst. Evol. Microbiol.">
        <title>The Global Catalogue of Microorganisms (GCM) 10K type strain sequencing project: providing services to taxonomists for standard genome sequencing and annotation.</title>
        <authorList>
            <consortium name="The Broad Institute Genomics Platform"/>
            <consortium name="The Broad Institute Genome Sequencing Center for Infectious Disease"/>
            <person name="Wu L."/>
            <person name="Ma J."/>
        </authorList>
    </citation>
    <scope>NUCLEOTIDE SEQUENCE [LARGE SCALE GENOMIC DNA]</scope>
    <source>
        <strain evidence="2">JCM 17068</strain>
    </source>
</reference>
<organism evidence="1 2">
    <name type="scientific">Flavobacterium chungnamense</name>
    <dbReference type="NCBI Taxonomy" id="706182"/>
    <lineage>
        <taxon>Bacteria</taxon>
        <taxon>Pseudomonadati</taxon>
        <taxon>Bacteroidota</taxon>
        <taxon>Flavobacteriia</taxon>
        <taxon>Flavobacteriales</taxon>
        <taxon>Flavobacteriaceae</taxon>
        <taxon>Flavobacterium</taxon>
    </lineage>
</organism>
<dbReference type="Proteomes" id="UP001500426">
    <property type="component" value="Unassembled WGS sequence"/>
</dbReference>
<protein>
    <recommendedName>
        <fullName evidence="3">DNA-binding protein</fullName>
    </recommendedName>
</protein>
<accession>A0ABP7UWN9</accession>
<name>A0ABP7UWN9_9FLAO</name>
<proteinExistence type="predicted"/>
<gene>
    <name evidence="1" type="ORF">GCM10022388_19270</name>
</gene>
<sequence length="426" mass="50686">MQKEYSNLIIDIQKKSKIEVLKVRDLKYLQEDIYNVTTKNISFNTLRRFFGFLNATTPSVETLNTFALYLGYNSYSNYLKNGENYDDWYFQLKMLRLQLNENELEKNEVLQFNYALQNENNIIAVANYVCFLIEKNKTDSLIVFFTVFDYKKLKDNALTKFALLITFSFYKLATKVTLSIYKTLIPFESFRNSAPLRYIDYSHLNGYYIEVIKMINEFNANESDFLFTCLMEFYQKFYSNEDYREILIDLPKKTEQIYPVLVGRYYGYKILSEEKIDKLLENSIKNELKATQHHLFLIEIIPALVIKDEYDFLNLIIENYYEELFEVDRWSSKSTIANYLIGLASVNISKGNLKAAKNNLELIELEKIELAYTDYITLFYYLTKIKLYFYEKDINKVNENYSKLKELANKIGFYKFVIAAQKYIED</sequence>